<dbReference type="EMBL" id="CAJJDN010000136">
    <property type="protein sequence ID" value="CAD8122108.1"/>
    <property type="molecule type" value="Genomic_DNA"/>
</dbReference>
<feature type="compositionally biased region" description="Basic and acidic residues" evidence="10">
    <location>
        <begin position="1405"/>
        <end position="1417"/>
    </location>
</feature>
<reference evidence="11" key="1">
    <citation type="submission" date="2021-01" db="EMBL/GenBank/DDBJ databases">
        <authorList>
            <consortium name="Genoscope - CEA"/>
            <person name="William W."/>
        </authorList>
    </citation>
    <scope>NUCLEOTIDE SEQUENCE</scope>
</reference>
<dbReference type="GO" id="GO:0005856">
    <property type="term" value="C:cytoskeleton"/>
    <property type="evidence" value="ECO:0007669"/>
    <property type="project" value="UniProtKB-SubCell"/>
</dbReference>
<sequence>MEEDQSKQSSEIQMKRTESQAGVLDIQPPQLGVEQGGQQVPEVDQEDDDQIVQTQVVQGDQQVVSKNGTQNGTHSQSNIHQSAIINEHVQEMLAKSVIQAPMPDEADEAKEEPQNPILDLIADDYYPPEDWQVENQELIQPVIHPNTIQFHDCFGMDSNKKSNLWLIDSQTFVYASSISYHFYNFVQGTNEIFFSRDGGGIGSVAVHPSRKYYSVAEKGTFPNVYIYDLTHRLYRVLEKGTERSYSNSIFSKDGDKFATVGSSPDYQICIWDWKQQKILLKAKAFSQEVYKVGFSEYNVNQLATSGMGHIKFWKVAETFTGLKLKGEIAKFGQVELSDVYAFYPFPDGKVLSGTEYGRLILWEGNVIKVVIGISEEEPCHKGAIESIFLYKDCIISGGKDGFLRSWKLTELDQAEGDDQLNYFTQPIKSLELVDDGENAQIIQVVTDEHFWLIGDQGGRVWRVDWETGKKEIVYRNNSGPYLDLAPSPQLNAAITVGDDGAITLWDYVKSEQTYKRKFAKKATCIQWMPFTMTNKGRVVVVGYSNGIVRFLLLNQDNFVLLNVQKVHPNPIQKIIVSSNTNYVAVLSNKGEIFFLKYSDSNIQDIQAYCLWETKLSINDFCFDKTGAKVMMACKDGYLYQALVPGDVDNSENYLQEFNATKYLVRMMESQKPKKEDLDLQFLMKLKDDKMPDVEWDPASIMNVVYYGDKVFCTAEGKYLGCCYIIDLNKDRPIEMIPVQKMQTFHLDYKDDVLTIGYKNGQWDIRHKTDFSKQINKQSHDMDYGRVRKVSLTFDRTGVLSVSDDGTFYVYKLDFQSFLMQLSGNEVSDFQYSEFTMGINSGTFAEEIAYEEAQDILDDTIYSIQQAKLLAEEDNRRNEANKKKETVKSRILQLREQFSQVRQKNQTAEDASKLTEDELCVDPEYKQMLLDRVAEDVEETRLELEWDRTLAKMKAEKLKAYMIDELEIDKFMVKGFRNQASVQTFKVKKLSNFLIEQLKETYRLIEEERKNQENQPQIENKTQEKIQVQSQVKITAVDMKEEQQKATVQQLDPDQKVPQAKLERERLRQEEERIKKEQELLEKSKPIELAKPENAPDIQEAIKQYGDYKLKSSPNYEVPDNQRMNVSKKRKHMYMLEEFIYNTKLKFNQQLLNLKKRKGNLIDKIKKYNQQIKKINEQLGKQEQLFQPDIDKELEDPHSFMEISDEQINEFISKLQQQQQKKDEQKRIAPAQISKPAEQNQIKTRKGIRVQQSTLEEEMKTIQDMVLNAEKQRMIEEMQEEINQFDKDVVKCQNEKNVLESDMLIAQMKLVTYYQELIILEDMEDFDNKLIKEVLDFKKEKQNLEQQVEKILENLATLQKKEQQNDKDLIEQLKAWKELVHPDDEQKRNKIHDYYRKKFKREMLKRLKKQQEKEHSDSEENEDDEENDDDNDDDIVSDDDEEEKPDISPVEQDPKVRDVIEKICGLEEQQDNFKQEKIQNEQQKSKLANKIAQNDIYLKRANDDLTQYQRKKLQRVNQLDVSFVLKLSQVQNLNDQKQLPVDLNKSILFTEYDFFKLCKRIVELKHEQGKITKQKAQKDKTKKMQEKEIKLKDLKIEDLNKKYEEKHMLKFGDIIDLKILDALEPTKAVLDMRSQFNQEEKEAQRKVSRAKEELSKVKQQLLEVKRENTKIFTNITKLGKQQMDLSKKLTSGNKQLFKGDNKEKRSDMDSDRQSLEDLVKFLGKEIEDLKNEIGLYKKKGGHIYTSITQTNQNFVQR</sequence>
<keyword evidence="5" id="KW-0677">Repeat</keyword>
<evidence type="ECO:0000256" key="5">
    <source>
        <dbReference type="ARBA" id="ARBA00022737"/>
    </source>
</evidence>
<keyword evidence="8" id="KW-0966">Cell projection</keyword>
<evidence type="ECO:0000256" key="10">
    <source>
        <dbReference type="SAM" id="MobiDB-lite"/>
    </source>
</evidence>
<comment type="subcellular location">
    <subcellularLocation>
        <location evidence="1">Cell projection</location>
        <location evidence="1">Cilium</location>
    </subcellularLocation>
    <subcellularLocation>
        <location evidence="2">Cytoplasm</location>
        <location evidence="2">Cytoskeleton</location>
    </subcellularLocation>
</comment>
<dbReference type="GO" id="GO:0005929">
    <property type="term" value="C:cilium"/>
    <property type="evidence" value="ECO:0007669"/>
    <property type="project" value="UniProtKB-SubCell"/>
</dbReference>
<evidence type="ECO:0000256" key="8">
    <source>
        <dbReference type="ARBA" id="ARBA00023273"/>
    </source>
</evidence>
<evidence type="ECO:0008006" key="13">
    <source>
        <dbReference type="Google" id="ProtNLM"/>
    </source>
</evidence>
<feature type="region of interest" description="Disordered" evidence="10">
    <location>
        <begin position="1405"/>
        <end position="1453"/>
    </location>
</feature>
<dbReference type="PANTHER" id="PTHR14885:SF3">
    <property type="entry name" value="CILIA- AND FLAGELLA-ASSOCIATED PROTEIN 44"/>
    <property type="match status" value="1"/>
</dbReference>
<feature type="coiled-coil region" evidence="9">
    <location>
        <begin position="1056"/>
        <end position="1083"/>
    </location>
</feature>
<feature type="coiled-coil region" evidence="9">
    <location>
        <begin position="1326"/>
        <end position="1360"/>
    </location>
</feature>
<keyword evidence="12" id="KW-1185">Reference proteome</keyword>
<keyword evidence="3" id="KW-0963">Cytoplasm</keyword>
<evidence type="ECO:0000256" key="6">
    <source>
        <dbReference type="ARBA" id="ARBA00023054"/>
    </source>
</evidence>
<dbReference type="SMART" id="SM00320">
    <property type="entry name" value="WD40"/>
    <property type="match status" value="7"/>
</dbReference>
<feature type="compositionally biased region" description="Acidic residues" evidence="10">
    <location>
        <begin position="1418"/>
        <end position="1443"/>
    </location>
</feature>
<evidence type="ECO:0000256" key="9">
    <source>
        <dbReference type="SAM" id="Coils"/>
    </source>
</evidence>
<keyword evidence="7" id="KW-0206">Cytoskeleton</keyword>
<proteinExistence type="predicted"/>
<feature type="coiled-coil region" evidence="9">
    <location>
        <begin position="1632"/>
        <end position="1666"/>
    </location>
</feature>
<feature type="coiled-coil region" evidence="9">
    <location>
        <begin position="869"/>
        <end position="910"/>
    </location>
</feature>
<name>A0A8S1R2K1_9CILI</name>
<evidence type="ECO:0000313" key="12">
    <source>
        <dbReference type="Proteomes" id="UP000692954"/>
    </source>
</evidence>
<dbReference type="Proteomes" id="UP000692954">
    <property type="component" value="Unassembled WGS sequence"/>
</dbReference>
<comment type="caution">
    <text evidence="11">The sequence shown here is derived from an EMBL/GenBank/DDBJ whole genome shotgun (WGS) entry which is preliminary data.</text>
</comment>
<evidence type="ECO:0000256" key="2">
    <source>
        <dbReference type="ARBA" id="ARBA00004245"/>
    </source>
</evidence>
<accession>A0A8S1R2K1</accession>
<evidence type="ECO:0000256" key="1">
    <source>
        <dbReference type="ARBA" id="ARBA00004138"/>
    </source>
</evidence>
<feature type="region of interest" description="Disordered" evidence="10">
    <location>
        <begin position="1"/>
        <end position="50"/>
    </location>
</feature>
<dbReference type="OrthoDB" id="1935234at2759"/>
<dbReference type="InterPro" id="IPR001680">
    <property type="entry name" value="WD40_rpt"/>
</dbReference>
<feature type="compositionally biased region" description="Basic and acidic residues" evidence="10">
    <location>
        <begin position="1696"/>
        <end position="1710"/>
    </location>
</feature>
<evidence type="ECO:0000256" key="7">
    <source>
        <dbReference type="ARBA" id="ARBA00023212"/>
    </source>
</evidence>
<protein>
    <recommendedName>
        <fullName evidence="13">Cilia- and flagella-associated protein 44</fullName>
    </recommendedName>
</protein>
<dbReference type="PANTHER" id="PTHR14885">
    <property type="entry name" value="CILIA- AND FLAGELLA-ASSOCIATED PROTEIN 43-RELATED"/>
    <property type="match status" value="1"/>
</dbReference>
<keyword evidence="6 9" id="KW-0175">Coiled coil</keyword>
<evidence type="ECO:0000256" key="4">
    <source>
        <dbReference type="ARBA" id="ARBA00022574"/>
    </source>
</evidence>
<feature type="coiled-coil region" evidence="9">
    <location>
        <begin position="1711"/>
        <end position="1738"/>
    </location>
</feature>
<evidence type="ECO:0000256" key="3">
    <source>
        <dbReference type="ARBA" id="ARBA00022490"/>
    </source>
</evidence>
<evidence type="ECO:0000313" key="11">
    <source>
        <dbReference type="EMBL" id="CAD8122108.1"/>
    </source>
</evidence>
<keyword evidence="4" id="KW-0853">WD repeat</keyword>
<feature type="coiled-coil region" evidence="9">
    <location>
        <begin position="1251"/>
        <end position="1294"/>
    </location>
</feature>
<feature type="region of interest" description="Disordered" evidence="10">
    <location>
        <begin position="1689"/>
        <end position="1710"/>
    </location>
</feature>
<gene>
    <name evidence="11" type="ORF">PSON_ATCC_30995.1.T1360097</name>
</gene>
<feature type="region of interest" description="Disordered" evidence="10">
    <location>
        <begin position="1218"/>
        <end position="1243"/>
    </location>
</feature>
<organism evidence="11 12">
    <name type="scientific">Paramecium sonneborni</name>
    <dbReference type="NCBI Taxonomy" id="65129"/>
    <lineage>
        <taxon>Eukaryota</taxon>
        <taxon>Sar</taxon>
        <taxon>Alveolata</taxon>
        <taxon>Ciliophora</taxon>
        <taxon>Intramacronucleata</taxon>
        <taxon>Oligohymenophorea</taxon>
        <taxon>Peniculida</taxon>
        <taxon>Parameciidae</taxon>
        <taxon>Paramecium</taxon>
    </lineage>
</organism>